<dbReference type="Gene3D" id="1.25.10.10">
    <property type="entry name" value="Leucine-rich Repeat Variant"/>
    <property type="match status" value="1"/>
</dbReference>
<evidence type="ECO:0000313" key="1">
    <source>
        <dbReference type="EMBL" id="ANZ76687.1"/>
    </source>
</evidence>
<dbReference type="OrthoDB" id="4059796at2759"/>
<dbReference type="SUPFAM" id="SSF48371">
    <property type="entry name" value="ARM repeat"/>
    <property type="match status" value="1"/>
</dbReference>
<dbReference type="AlphaFoldDB" id="A0A1B2JF70"/>
<reference evidence="1 2" key="1">
    <citation type="submission" date="2016-02" db="EMBL/GenBank/DDBJ databases">
        <title>Comparative genomic and transcriptomic foundation for Pichia pastoris.</title>
        <authorList>
            <person name="Love K.R."/>
            <person name="Shah K.A."/>
            <person name="Whittaker C.A."/>
            <person name="Wu J."/>
            <person name="Bartlett M.C."/>
            <person name="Ma D."/>
            <person name="Leeson R.L."/>
            <person name="Priest M."/>
            <person name="Young S.K."/>
            <person name="Love J.C."/>
        </authorList>
    </citation>
    <scope>NUCLEOTIDE SEQUENCE [LARGE SCALE GENOMIC DNA]</scope>
    <source>
        <strain evidence="1 2">ATCC 28485</strain>
    </source>
</reference>
<dbReference type="EMBL" id="CP014586">
    <property type="protein sequence ID" value="ANZ76687.1"/>
    <property type="molecule type" value="Genomic_DNA"/>
</dbReference>
<dbReference type="InterPro" id="IPR011989">
    <property type="entry name" value="ARM-like"/>
</dbReference>
<sequence length="538" mass="60279">MDASQTLSRLREGLSPEEKTETFKLVGDSLRNEYNRLDVDVQNIIQNFVIPEFMTLKAEQETTPYAIQLFRCLCNYVADNDANRLLVFESGIVGTLSSTLKNSSPKITSLGCTLLQNLVLDNSDIANAMLQKYNDIVEILVSILLRSGFENTDLAISCLEEIGQTLNHTRTSILSLQTLARLVHRIKVSLQNGEIDNDTQAQLFYILECLSVLDDYDFSSAAYPVMVHEFFVIIDLVYGSTNMETEQKYLLCNMLFNSVGNLSGNPKNDNVSTRVVCDYELNNPYAEILAMVILGNSINSTEDRNDVIKLLSSKGIESSRLLKILEEEHPQTGLFSLQGWFLIGKLCNDEVFAESILQSKASIKRLIEGYTLLPPPVTNYYKTGLLLVVKFLQRVFSLITDASKLAELPTLVIKWAAATNSPQTKDISMSLELVIFKLIEKNATNIANNYTELLFKSDPGDSQLPLYYVQEKVKVLSMLIANKNSYVLAHSELNKVVDQLVTVSNTDDGSKNPVLVNNINFLLAKMTQHANDTENDMR</sequence>
<dbReference type="InterPro" id="IPR016024">
    <property type="entry name" value="ARM-type_fold"/>
</dbReference>
<organism evidence="1 2">
    <name type="scientific">Komagataella pastoris</name>
    <name type="common">Yeast</name>
    <name type="synonym">Pichia pastoris</name>
    <dbReference type="NCBI Taxonomy" id="4922"/>
    <lineage>
        <taxon>Eukaryota</taxon>
        <taxon>Fungi</taxon>
        <taxon>Dikarya</taxon>
        <taxon>Ascomycota</taxon>
        <taxon>Saccharomycotina</taxon>
        <taxon>Pichiomycetes</taxon>
        <taxon>Pichiales</taxon>
        <taxon>Pichiaceae</taxon>
        <taxon>Komagataella</taxon>
    </lineage>
</organism>
<protein>
    <submittedName>
        <fullName evidence="1">BA75_04329T0</fullName>
    </submittedName>
</protein>
<accession>A0A1B2JF70</accession>
<dbReference type="Proteomes" id="UP000094565">
    <property type="component" value="Chromosome 3"/>
</dbReference>
<keyword evidence="2" id="KW-1185">Reference proteome</keyword>
<gene>
    <name evidence="1" type="ORF">ATY40_BA7504329</name>
</gene>
<evidence type="ECO:0000313" key="2">
    <source>
        <dbReference type="Proteomes" id="UP000094565"/>
    </source>
</evidence>
<proteinExistence type="predicted"/>
<name>A0A1B2JF70_PICPA</name>